<evidence type="ECO:0000313" key="2">
    <source>
        <dbReference type="Proteomes" id="UP000465609"/>
    </source>
</evidence>
<dbReference type="Proteomes" id="UP000465609">
    <property type="component" value="Chromosome"/>
</dbReference>
<accession>A0ABN5YQL8</accession>
<dbReference type="RefSeq" id="WP_138230549.1">
    <property type="nucleotide sequence ID" value="NZ_AP022577.1"/>
</dbReference>
<organism evidence="1 2">
    <name type="scientific">Mycolicibacterium aubagnense</name>
    <dbReference type="NCBI Taxonomy" id="319707"/>
    <lineage>
        <taxon>Bacteria</taxon>
        <taxon>Bacillati</taxon>
        <taxon>Actinomycetota</taxon>
        <taxon>Actinomycetes</taxon>
        <taxon>Mycobacteriales</taxon>
        <taxon>Mycobacteriaceae</taxon>
        <taxon>Mycolicibacterium</taxon>
    </lineage>
</organism>
<sequence length="247" mass="26542">MTDFRMPSPPLDVAAIAPAELVGRLGSYPTVTVPIYQGRTVDMAWLWHHLAEPADYFGLTMPSEADLGAAVARFSGQLVAATITIVDGGRCAVTGTPSQVYAPDPVRIGRRDSEWTAPAARDERWLRMAARTTSLATVDHLLRRLAEQGCADGIAPGPDVTPPVAGALVLDVGAERVGVENPEPVSILEQLHTCGVVRSVASRAAVPVDAVRHAWWISPRYRTHPVAQLGDRTVPVDSSYPPFLEQL</sequence>
<protein>
    <submittedName>
        <fullName evidence="1">Uncharacterized protein</fullName>
    </submittedName>
</protein>
<keyword evidence="2" id="KW-1185">Reference proteome</keyword>
<evidence type="ECO:0000313" key="1">
    <source>
        <dbReference type="EMBL" id="BBX82429.1"/>
    </source>
</evidence>
<proteinExistence type="predicted"/>
<reference evidence="1 2" key="1">
    <citation type="journal article" date="2019" name="Emerg. Microbes Infect.">
        <title>Comprehensive subspecies identification of 175 nontuberculous mycobacteria species based on 7547 genomic profiles.</title>
        <authorList>
            <person name="Matsumoto Y."/>
            <person name="Kinjo T."/>
            <person name="Motooka D."/>
            <person name="Nabeya D."/>
            <person name="Jung N."/>
            <person name="Uechi K."/>
            <person name="Horii T."/>
            <person name="Iida T."/>
            <person name="Fujita J."/>
            <person name="Nakamura S."/>
        </authorList>
    </citation>
    <scope>NUCLEOTIDE SEQUENCE [LARGE SCALE GENOMIC DNA]</scope>
    <source>
        <strain evidence="1 2">JCM 15296</strain>
    </source>
</reference>
<dbReference type="EMBL" id="AP022577">
    <property type="protein sequence ID" value="BBX82429.1"/>
    <property type="molecule type" value="Genomic_DNA"/>
</dbReference>
<name>A0ABN5YQL8_9MYCO</name>
<gene>
    <name evidence="1" type="ORF">MAUB_03020</name>
</gene>